<dbReference type="PANTHER" id="PTHR43461">
    <property type="entry name" value="TRANSMEMBRANE PROTEIN 256"/>
    <property type="match status" value="1"/>
</dbReference>
<evidence type="ECO:0000256" key="5">
    <source>
        <dbReference type="ARBA" id="ARBA00023136"/>
    </source>
</evidence>
<evidence type="ECO:0000256" key="2">
    <source>
        <dbReference type="ARBA" id="ARBA00009694"/>
    </source>
</evidence>
<protein>
    <submittedName>
        <fullName evidence="7">DUF423 domain-containing protein</fullName>
    </submittedName>
</protein>
<comment type="caution">
    <text evidence="7">The sequence shown here is derived from an EMBL/GenBank/DDBJ whole genome shotgun (WGS) entry which is preliminary data.</text>
</comment>
<keyword evidence="4 6" id="KW-1133">Transmembrane helix</keyword>
<dbReference type="InterPro" id="IPR006696">
    <property type="entry name" value="DUF423"/>
</dbReference>
<dbReference type="OrthoDB" id="9802121at2"/>
<gene>
    <name evidence="7" type="ORF">EZ437_09870</name>
</gene>
<feature type="transmembrane region" description="Helical" evidence="6">
    <location>
        <begin position="102"/>
        <end position="126"/>
    </location>
</feature>
<comment type="subcellular location">
    <subcellularLocation>
        <location evidence="1">Membrane</location>
        <topology evidence="1">Multi-pass membrane protein</topology>
    </subcellularLocation>
</comment>
<evidence type="ECO:0000256" key="4">
    <source>
        <dbReference type="ARBA" id="ARBA00022989"/>
    </source>
</evidence>
<dbReference type="Pfam" id="PF04241">
    <property type="entry name" value="DUF423"/>
    <property type="match status" value="1"/>
</dbReference>
<keyword evidence="3 6" id="KW-0812">Transmembrane</keyword>
<accession>A0A4V2ML82</accession>
<name>A0A4V2ML82_9SPHI</name>
<dbReference type="GO" id="GO:0005886">
    <property type="term" value="C:plasma membrane"/>
    <property type="evidence" value="ECO:0007669"/>
    <property type="project" value="TreeGrafter"/>
</dbReference>
<evidence type="ECO:0000313" key="8">
    <source>
        <dbReference type="Proteomes" id="UP000293347"/>
    </source>
</evidence>
<evidence type="ECO:0000256" key="6">
    <source>
        <dbReference type="SAM" id="Phobius"/>
    </source>
</evidence>
<comment type="similarity">
    <text evidence="2">Belongs to the UPF0382 family.</text>
</comment>
<proteinExistence type="inferred from homology"/>
<evidence type="ECO:0000256" key="1">
    <source>
        <dbReference type="ARBA" id="ARBA00004141"/>
    </source>
</evidence>
<organism evidence="7 8">
    <name type="scientific">Pedobacter psychroterrae</name>
    <dbReference type="NCBI Taxonomy" id="2530453"/>
    <lineage>
        <taxon>Bacteria</taxon>
        <taxon>Pseudomonadati</taxon>
        <taxon>Bacteroidota</taxon>
        <taxon>Sphingobacteriia</taxon>
        <taxon>Sphingobacteriales</taxon>
        <taxon>Sphingobacteriaceae</taxon>
        <taxon>Pedobacter</taxon>
    </lineage>
</organism>
<dbReference type="Proteomes" id="UP000293347">
    <property type="component" value="Unassembled WGS sequence"/>
</dbReference>
<feature type="transmembrane region" description="Helical" evidence="6">
    <location>
        <begin position="71"/>
        <end position="90"/>
    </location>
</feature>
<evidence type="ECO:0000313" key="7">
    <source>
        <dbReference type="EMBL" id="TCD01067.1"/>
    </source>
</evidence>
<dbReference type="EMBL" id="SJSL01000002">
    <property type="protein sequence ID" value="TCD01067.1"/>
    <property type="molecule type" value="Genomic_DNA"/>
</dbReference>
<keyword evidence="5 6" id="KW-0472">Membrane</keyword>
<keyword evidence="8" id="KW-1185">Reference proteome</keyword>
<dbReference type="RefSeq" id="WP_131595761.1">
    <property type="nucleotide sequence ID" value="NZ_SJSL01000002.1"/>
</dbReference>
<evidence type="ECO:0000256" key="3">
    <source>
        <dbReference type="ARBA" id="ARBA00022692"/>
    </source>
</evidence>
<feature type="transmembrane region" description="Helical" evidence="6">
    <location>
        <begin position="47"/>
        <end position="64"/>
    </location>
</feature>
<dbReference type="AlphaFoldDB" id="A0A4V2ML82"/>
<reference evidence="7 8" key="1">
    <citation type="submission" date="2019-02" db="EMBL/GenBank/DDBJ databases">
        <title>Pedobacter sp. RP-1-14 sp. nov., isolated from Arctic soil.</title>
        <authorList>
            <person name="Dahal R.H."/>
        </authorList>
    </citation>
    <scope>NUCLEOTIDE SEQUENCE [LARGE SCALE GENOMIC DNA]</scope>
    <source>
        <strain evidence="7 8">RP-1-14</strain>
    </source>
</reference>
<dbReference type="PANTHER" id="PTHR43461:SF1">
    <property type="entry name" value="TRANSMEMBRANE PROTEIN 256"/>
    <property type="match status" value="1"/>
</dbReference>
<sequence length="131" mass="14254">MSKRILVTASLFGATAVILGAFGAHGLKSLIDQNALAIWTKGVEYQFYHTFALLFLYLFAAKRAGKLVKLAYGFFTFGILLFSGSLYLLATRSILDIGFVNYIGPVTPVGGLLFICGWLSLFFAALKNDNA</sequence>